<dbReference type="EMBL" id="FXAU01000002">
    <property type="protein sequence ID" value="SMG23772.1"/>
    <property type="molecule type" value="Genomic_DNA"/>
</dbReference>
<gene>
    <name evidence="1" type="ORF">SAMN05660862_1577</name>
</gene>
<proteinExistence type="predicted"/>
<evidence type="ECO:0000313" key="2">
    <source>
        <dbReference type="Proteomes" id="UP000192980"/>
    </source>
</evidence>
<dbReference type="AlphaFoldDB" id="A0A1X7J9U7"/>
<accession>A0A1X7J9U7</accession>
<protein>
    <submittedName>
        <fullName evidence="1">Uncharacterized protein</fullName>
    </submittedName>
</protein>
<evidence type="ECO:0000313" key="1">
    <source>
        <dbReference type="EMBL" id="SMG23772.1"/>
    </source>
</evidence>
<keyword evidence="2" id="KW-1185">Reference proteome</keyword>
<dbReference type="RefSeq" id="WP_085472337.1">
    <property type="nucleotide sequence ID" value="NZ_CP038029.1"/>
</dbReference>
<dbReference type="STRING" id="561061.SAMN05660862_1577"/>
<organism evidence="1 2">
    <name type="scientific">Sphingobacterium psychroaquaticum</name>
    <dbReference type="NCBI Taxonomy" id="561061"/>
    <lineage>
        <taxon>Bacteria</taxon>
        <taxon>Pseudomonadati</taxon>
        <taxon>Bacteroidota</taxon>
        <taxon>Sphingobacteriia</taxon>
        <taxon>Sphingobacteriales</taxon>
        <taxon>Sphingobacteriaceae</taxon>
        <taxon>Sphingobacterium</taxon>
    </lineage>
</organism>
<reference evidence="1 2" key="1">
    <citation type="submission" date="2017-04" db="EMBL/GenBank/DDBJ databases">
        <authorList>
            <person name="Afonso C.L."/>
            <person name="Miller P.J."/>
            <person name="Scott M.A."/>
            <person name="Spackman E."/>
            <person name="Goraichik I."/>
            <person name="Dimitrov K.M."/>
            <person name="Suarez D.L."/>
            <person name="Swayne D.E."/>
        </authorList>
    </citation>
    <scope>NUCLEOTIDE SEQUENCE [LARGE SCALE GENOMIC DNA]</scope>
    <source>
        <strain evidence="1 2">DSM 22418</strain>
    </source>
</reference>
<name>A0A1X7J9U7_9SPHI</name>
<sequence length="104" mass="12073">MNASKNHTISKFVAKAALRVVIVLMALPVFMYFTKKESMLQHIVFPNKIALLAPLLLLVLFTGLLILMLRNKYEKIDLNWLFSLSSIFLILYLILFYIRIFPVV</sequence>
<dbReference type="Proteomes" id="UP000192980">
    <property type="component" value="Unassembled WGS sequence"/>
</dbReference>